<feature type="transmembrane region" description="Helical" evidence="1">
    <location>
        <begin position="92"/>
        <end position="111"/>
    </location>
</feature>
<dbReference type="Proteomes" id="UP000575083">
    <property type="component" value="Unassembled WGS sequence"/>
</dbReference>
<feature type="domain" description="Glycosyltransferase RgtA/B/C/D-like" evidence="2">
    <location>
        <begin position="72"/>
        <end position="223"/>
    </location>
</feature>
<name>A0A7X0UBI2_9BURK</name>
<feature type="transmembrane region" description="Helical" evidence="1">
    <location>
        <begin position="142"/>
        <end position="158"/>
    </location>
</feature>
<dbReference type="AlphaFoldDB" id="A0A7X0UBI2"/>
<protein>
    <recommendedName>
        <fullName evidence="2">Glycosyltransferase RgtA/B/C/D-like domain-containing protein</fullName>
    </recommendedName>
</protein>
<gene>
    <name evidence="3" type="ORF">HNP48_004832</name>
</gene>
<evidence type="ECO:0000313" key="3">
    <source>
        <dbReference type="EMBL" id="MBB6562123.1"/>
    </source>
</evidence>
<sequence length="619" mass="67337">MGPSSQQAGWRQNLIALCLLALLVFVLHGSALHANWRWDDGTHLFNTTQYTPWSVFLNPEVTRAASGNQFAPWNLFIYQLNSALFGMAPQAFYLHHLLSLALAAWALYLLLRQWLQPWRALLAPALLVAGVPAFHMAQQLMVGHYLDGLAFACLALWAQLRALERRQWRWAWLAAVLYLVSTLCKEVYVPWIALALFMPLGAATAPMPWLQRWRYALPALAVALGYAAVRVLVFSGAGGYQPSTLTGWHDVPGVLGAMARMLSQGLVGPGLLGLLATALCAACALAHLATQPPQARLKALAAFAAAITVVGFPLLFVARPGLDWQLHARLLWVPWAALCVLWCLPWPQRLARWHALALLVFIAAAGQQAWVQRQHDRPIEAMFDAHYGFALQPPAGQVLLPVQFNTPGYMAAVAMSALAARERMEPGRAHAHPALLHRWPADAGERARIRVWQEGCQCLAPLDTLPPAQQQAALHAQLDDQAIAAPLRQPLPYIANDWGGAIDAITTEGGVVHVRGWTPTLGAGRKLFLTGFAGVPPVTLEGVQRPDVASAHGRADMQDAGFHATLRFASPEAAQAAAASLCAVVAGQLPGQEHHFLMLPIEGGTRCQNALMPARTRPL</sequence>
<keyword evidence="1" id="KW-0472">Membrane</keyword>
<proteinExistence type="predicted"/>
<feature type="transmembrane region" description="Helical" evidence="1">
    <location>
        <begin position="118"/>
        <end position="136"/>
    </location>
</feature>
<evidence type="ECO:0000313" key="4">
    <source>
        <dbReference type="Proteomes" id="UP000575083"/>
    </source>
</evidence>
<dbReference type="InterPro" id="IPR038731">
    <property type="entry name" value="RgtA/B/C-like"/>
</dbReference>
<feature type="transmembrane region" description="Helical" evidence="1">
    <location>
        <begin position="170"/>
        <end position="193"/>
    </location>
</feature>
<dbReference type="Pfam" id="PF13231">
    <property type="entry name" value="PMT_2"/>
    <property type="match status" value="1"/>
</dbReference>
<feature type="transmembrane region" description="Helical" evidence="1">
    <location>
        <begin position="213"/>
        <end position="233"/>
    </location>
</feature>
<feature type="transmembrane region" description="Helical" evidence="1">
    <location>
        <begin position="300"/>
        <end position="318"/>
    </location>
</feature>
<reference evidence="3 4" key="1">
    <citation type="submission" date="2020-08" db="EMBL/GenBank/DDBJ databases">
        <title>Functional genomics of gut bacteria from endangered species of beetles.</title>
        <authorList>
            <person name="Carlos-Shanley C."/>
        </authorList>
    </citation>
    <scope>NUCLEOTIDE SEQUENCE [LARGE SCALE GENOMIC DNA]</scope>
    <source>
        <strain evidence="3 4">S00198</strain>
    </source>
</reference>
<feature type="transmembrane region" description="Helical" evidence="1">
    <location>
        <begin position="266"/>
        <end position="288"/>
    </location>
</feature>
<organism evidence="3 4">
    <name type="scientific">Acidovorax soli</name>
    <dbReference type="NCBI Taxonomy" id="592050"/>
    <lineage>
        <taxon>Bacteria</taxon>
        <taxon>Pseudomonadati</taxon>
        <taxon>Pseudomonadota</taxon>
        <taxon>Betaproteobacteria</taxon>
        <taxon>Burkholderiales</taxon>
        <taxon>Comamonadaceae</taxon>
        <taxon>Acidovorax</taxon>
    </lineage>
</organism>
<accession>A0A7X0UBI2</accession>
<dbReference type="EMBL" id="JACHLK010000011">
    <property type="protein sequence ID" value="MBB6562123.1"/>
    <property type="molecule type" value="Genomic_DNA"/>
</dbReference>
<comment type="caution">
    <text evidence="3">The sequence shown here is derived from an EMBL/GenBank/DDBJ whole genome shotgun (WGS) entry which is preliminary data.</text>
</comment>
<keyword evidence="1" id="KW-0812">Transmembrane</keyword>
<evidence type="ECO:0000259" key="2">
    <source>
        <dbReference type="Pfam" id="PF13231"/>
    </source>
</evidence>
<evidence type="ECO:0000256" key="1">
    <source>
        <dbReference type="SAM" id="Phobius"/>
    </source>
</evidence>
<feature type="transmembrane region" description="Helical" evidence="1">
    <location>
        <begin position="330"/>
        <end position="347"/>
    </location>
</feature>
<keyword evidence="4" id="KW-1185">Reference proteome</keyword>
<dbReference type="RefSeq" id="WP_184861833.1">
    <property type="nucleotide sequence ID" value="NZ_JACHLK010000011.1"/>
</dbReference>
<keyword evidence="1" id="KW-1133">Transmembrane helix</keyword>